<evidence type="ECO:0000313" key="2">
    <source>
        <dbReference type="Proteomes" id="UP001162501"/>
    </source>
</evidence>
<sequence>MVLRVSQIIFIWLNLWLSPDWSCQTSRCVLLAHMHTHQHYKFFLGYYHKGQSETLVDSDNLEGKKTPQNWVTNQKSRNVAKPTVRMSSLLSSSQREGPRTLFFLIKLQADSQLCSPGDPETVTLR</sequence>
<dbReference type="Proteomes" id="UP001162501">
    <property type="component" value="Chromosome 9"/>
</dbReference>
<dbReference type="EMBL" id="OX596093">
    <property type="protein sequence ID" value="CAN0569062.1"/>
    <property type="molecule type" value="Genomic_DNA"/>
</dbReference>
<gene>
    <name evidence="1" type="ORF">MRATA1EN22A_LOCUS27912</name>
</gene>
<name>A0AC60A861_RANTA</name>
<reference evidence="1" key="1">
    <citation type="submission" date="2023-05" db="EMBL/GenBank/DDBJ databases">
        <authorList>
            <consortium name="ELIXIR-Norway"/>
        </authorList>
    </citation>
    <scope>NUCLEOTIDE SEQUENCE</scope>
</reference>
<protein>
    <submittedName>
        <fullName evidence="1">Uncharacterized protein</fullName>
    </submittedName>
</protein>
<proteinExistence type="predicted"/>
<accession>A0AC60A861</accession>
<reference evidence="1" key="2">
    <citation type="submission" date="2025-03" db="EMBL/GenBank/DDBJ databases">
        <authorList>
            <consortium name="ELIXIR-Norway"/>
            <consortium name="Elixir Norway"/>
        </authorList>
    </citation>
    <scope>NUCLEOTIDE SEQUENCE</scope>
</reference>
<evidence type="ECO:0000313" key="1">
    <source>
        <dbReference type="EMBL" id="CAN0569062.1"/>
    </source>
</evidence>
<organism evidence="1 2">
    <name type="scientific">Rangifer tarandus platyrhynchus</name>
    <name type="common">Svalbard reindeer</name>
    <dbReference type="NCBI Taxonomy" id="3082113"/>
    <lineage>
        <taxon>Eukaryota</taxon>
        <taxon>Metazoa</taxon>
        <taxon>Chordata</taxon>
        <taxon>Craniata</taxon>
        <taxon>Vertebrata</taxon>
        <taxon>Euteleostomi</taxon>
        <taxon>Mammalia</taxon>
        <taxon>Eutheria</taxon>
        <taxon>Laurasiatheria</taxon>
        <taxon>Artiodactyla</taxon>
        <taxon>Ruminantia</taxon>
        <taxon>Pecora</taxon>
        <taxon>Cervidae</taxon>
        <taxon>Odocoileinae</taxon>
        <taxon>Rangifer</taxon>
    </lineage>
</organism>